<feature type="domain" description="J" evidence="3">
    <location>
        <begin position="3"/>
        <end position="68"/>
    </location>
</feature>
<dbReference type="PROSITE" id="PS50076">
    <property type="entry name" value="DNAJ_2"/>
    <property type="match status" value="1"/>
</dbReference>
<dbReference type="PANTHER" id="PTHR44145:SF3">
    <property type="entry name" value="DNAJ HOMOLOG SUBFAMILY A MEMBER 3, MITOCHONDRIAL"/>
    <property type="match status" value="1"/>
</dbReference>
<dbReference type="SUPFAM" id="SSF46565">
    <property type="entry name" value="Chaperone J-domain"/>
    <property type="match status" value="1"/>
</dbReference>
<dbReference type="PROSITE" id="PS00636">
    <property type="entry name" value="DNAJ_1"/>
    <property type="match status" value="1"/>
</dbReference>
<sequence>MKDLYTELGVSKTASADEIKKAYRELAFKYHPDRNPGDAAAEERFKNINAAYSVLGDEAKRSQYDMYGSAETSSYSDPFANQRYGNASRFDSADAFWEWFANVQNSSEQNSEGNTYWHSFSWGRQEPPQNLSKSDALVMLIKRLLMISLGIIFLPYSFGFLWIIPIGLFVPVLCIAAIVNGIKGALAAVKCLFSQNKE</sequence>
<organism evidence="4 5">
    <name type="scientific">Treponema parvum</name>
    <dbReference type="NCBI Taxonomy" id="138851"/>
    <lineage>
        <taxon>Bacteria</taxon>
        <taxon>Pseudomonadati</taxon>
        <taxon>Spirochaetota</taxon>
        <taxon>Spirochaetia</taxon>
        <taxon>Spirochaetales</taxon>
        <taxon>Treponemataceae</taxon>
        <taxon>Treponema</taxon>
    </lineage>
</organism>
<dbReference type="AlphaFoldDB" id="A0A975EYJ4"/>
<proteinExistence type="predicted"/>
<dbReference type="RefSeq" id="WP_210117857.1">
    <property type="nucleotide sequence ID" value="NZ_CP054257.1"/>
</dbReference>
<keyword evidence="2" id="KW-0472">Membrane</keyword>
<keyword evidence="2" id="KW-1133">Transmembrane helix</keyword>
<dbReference type="Pfam" id="PF00226">
    <property type="entry name" value="DnaJ"/>
    <property type="match status" value="1"/>
</dbReference>
<dbReference type="PRINTS" id="PR00625">
    <property type="entry name" value="JDOMAIN"/>
</dbReference>
<reference evidence="4" key="2">
    <citation type="journal article" date="2021" name="Microbiol. Resour. Announc.">
        <title>Complete Genome Sequences of Three Human Oral Treponema parvum Isolates.</title>
        <authorList>
            <person name="Zeng H."/>
            <person name="Watt R.M."/>
        </authorList>
    </citation>
    <scope>NUCLEOTIDE SEQUENCE</scope>
    <source>
        <strain evidence="4">ATCC 700773</strain>
    </source>
</reference>
<dbReference type="InterPro" id="IPR001623">
    <property type="entry name" value="DnaJ_domain"/>
</dbReference>
<keyword evidence="2" id="KW-0812">Transmembrane</keyword>
<dbReference type="InterPro" id="IPR051938">
    <property type="entry name" value="Apopto_cytoskel_mod"/>
</dbReference>
<feature type="transmembrane region" description="Helical" evidence="2">
    <location>
        <begin position="170"/>
        <end position="193"/>
    </location>
</feature>
<evidence type="ECO:0000256" key="1">
    <source>
        <dbReference type="ARBA" id="ARBA00023186"/>
    </source>
</evidence>
<name>A0A975EYJ4_9SPIR</name>
<dbReference type="InterPro" id="IPR018253">
    <property type="entry name" value="DnaJ_domain_CS"/>
</dbReference>
<evidence type="ECO:0000256" key="2">
    <source>
        <dbReference type="SAM" id="Phobius"/>
    </source>
</evidence>
<keyword evidence="1" id="KW-0143">Chaperone</keyword>
<dbReference type="SMART" id="SM00271">
    <property type="entry name" value="DnaJ"/>
    <property type="match status" value="1"/>
</dbReference>
<dbReference type="CDD" id="cd06257">
    <property type="entry name" value="DnaJ"/>
    <property type="match status" value="1"/>
</dbReference>
<evidence type="ECO:0000259" key="3">
    <source>
        <dbReference type="PROSITE" id="PS50076"/>
    </source>
</evidence>
<dbReference type="PANTHER" id="PTHR44145">
    <property type="entry name" value="DNAJ HOMOLOG SUBFAMILY A MEMBER 3, MITOCHONDRIAL"/>
    <property type="match status" value="1"/>
</dbReference>
<dbReference type="Gene3D" id="1.10.287.110">
    <property type="entry name" value="DnaJ domain"/>
    <property type="match status" value="1"/>
</dbReference>
<protein>
    <submittedName>
        <fullName evidence="4">J domain-containing protein</fullName>
    </submittedName>
</protein>
<dbReference type="EMBL" id="CP054257">
    <property type="protein sequence ID" value="QTQ11062.1"/>
    <property type="molecule type" value="Genomic_DNA"/>
</dbReference>
<reference evidence="4" key="1">
    <citation type="submission" date="2020-05" db="EMBL/GenBank/DDBJ databases">
        <authorList>
            <person name="Zeng H."/>
            <person name="Chan Y.K."/>
            <person name="Watt R.M."/>
        </authorList>
    </citation>
    <scope>NUCLEOTIDE SEQUENCE</scope>
    <source>
        <strain evidence="4">ATCC 700773</strain>
    </source>
</reference>
<dbReference type="Proteomes" id="UP000671995">
    <property type="component" value="Chromosome"/>
</dbReference>
<evidence type="ECO:0000313" key="4">
    <source>
        <dbReference type="EMBL" id="QTQ11062.1"/>
    </source>
</evidence>
<accession>A0A975EYJ4</accession>
<dbReference type="InterPro" id="IPR036869">
    <property type="entry name" value="J_dom_sf"/>
</dbReference>
<feature type="transmembrane region" description="Helical" evidence="2">
    <location>
        <begin position="144"/>
        <end position="164"/>
    </location>
</feature>
<evidence type="ECO:0000313" key="5">
    <source>
        <dbReference type="Proteomes" id="UP000671995"/>
    </source>
</evidence>
<gene>
    <name evidence="4" type="ORF">HRI96_01965</name>
</gene>